<dbReference type="AlphaFoldDB" id="A0A0N8GLX5"/>
<sequence length="73" mass="7777">MPEKSNPFNILPMEFSPALAATVKKRPALVSQSFSTLLAQTCEPNLSTGGYSGDILKYPPLPDGTGRIINKGV</sequence>
<proteinExistence type="predicted"/>
<dbReference type="Proteomes" id="UP000050430">
    <property type="component" value="Unassembled WGS sequence"/>
</dbReference>
<keyword evidence="2" id="KW-1185">Reference proteome</keyword>
<organism evidence="1 2">
    <name type="scientific">Leptolinea tardivitalis</name>
    <dbReference type="NCBI Taxonomy" id="229920"/>
    <lineage>
        <taxon>Bacteria</taxon>
        <taxon>Bacillati</taxon>
        <taxon>Chloroflexota</taxon>
        <taxon>Anaerolineae</taxon>
        <taxon>Anaerolineales</taxon>
        <taxon>Anaerolineaceae</taxon>
        <taxon>Leptolinea</taxon>
    </lineage>
</organism>
<gene>
    <name evidence="1" type="ORF">ADM99_02505</name>
</gene>
<reference evidence="1 2" key="1">
    <citation type="submission" date="2015-07" db="EMBL/GenBank/DDBJ databases">
        <title>Genome sequence of Leptolinea tardivitalis DSM 16556.</title>
        <authorList>
            <person name="Hemp J."/>
            <person name="Ward L.M."/>
            <person name="Pace L.A."/>
            <person name="Fischer W.W."/>
        </authorList>
    </citation>
    <scope>NUCLEOTIDE SEQUENCE [LARGE SCALE GENOMIC DNA]</scope>
    <source>
        <strain evidence="1 2">YMTK-2</strain>
    </source>
</reference>
<evidence type="ECO:0000313" key="2">
    <source>
        <dbReference type="Proteomes" id="UP000050430"/>
    </source>
</evidence>
<comment type="caution">
    <text evidence="1">The sequence shown here is derived from an EMBL/GenBank/DDBJ whole genome shotgun (WGS) entry which is preliminary data.</text>
</comment>
<name>A0A0N8GLX5_9CHLR</name>
<accession>A0A0N8GLX5</accession>
<protein>
    <submittedName>
        <fullName evidence="1">Uncharacterized protein</fullName>
    </submittedName>
</protein>
<dbReference type="RefSeq" id="WP_062423134.1">
    <property type="nucleotide sequence ID" value="NZ_BBYA01000013.1"/>
</dbReference>
<dbReference type="EMBL" id="LGCK01000005">
    <property type="protein sequence ID" value="KPL73714.1"/>
    <property type="molecule type" value="Genomic_DNA"/>
</dbReference>
<dbReference type="STRING" id="229920.ADM99_02505"/>
<evidence type="ECO:0000313" key="1">
    <source>
        <dbReference type="EMBL" id="KPL73714.1"/>
    </source>
</evidence>